<dbReference type="Proteomes" id="UP000509241">
    <property type="component" value="Chromosome"/>
</dbReference>
<name>A0A7D5GLN9_9EURY</name>
<feature type="transmembrane region" description="Helical" evidence="1">
    <location>
        <begin position="103"/>
        <end position="131"/>
    </location>
</feature>
<dbReference type="RefSeq" id="WP_179261245.1">
    <property type="nucleotide sequence ID" value="NZ_CP058601.1"/>
</dbReference>
<evidence type="ECO:0000313" key="2">
    <source>
        <dbReference type="EMBL" id="QLG49512.1"/>
    </source>
</evidence>
<sequence>MSAIETTGLPIVTLVTGLATLISPSTLFERLGLIVVAGYLTCVAVTITPAIGMAFPRFSGNSVEQRRDVIPPRMSAVLLQGVLTIGPGAALAGLVVAPESTHAVLVGSFVLLPALLLRSLATVTGGAFATLAEWSMALAERLAAVDLIHLQLLGCSALLLGGALIPTVSYRHAIARFDRHTVD</sequence>
<feature type="transmembrane region" description="Helical" evidence="1">
    <location>
        <begin position="7"/>
        <end position="27"/>
    </location>
</feature>
<keyword evidence="1" id="KW-0812">Transmembrane</keyword>
<gene>
    <name evidence="2" type="ORF">HYG82_11890</name>
</gene>
<dbReference type="OrthoDB" id="293659at2157"/>
<keyword evidence="3" id="KW-1185">Reference proteome</keyword>
<dbReference type="EMBL" id="CP058601">
    <property type="protein sequence ID" value="QLG49512.1"/>
    <property type="molecule type" value="Genomic_DNA"/>
</dbReference>
<dbReference type="GeneID" id="56034003"/>
<dbReference type="KEGG" id="haly:HYG82_11890"/>
<proteinExistence type="predicted"/>
<dbReference type="AlphaFoldDB" id="A0A7D5GLN9"/>
<accession>A0A7D5GLN9</accession>
<evidence type="ECO:0000256" key="1">
    <source>
        <dbReference type="SAM" id="Phobius"/>
    </source>
</evidence>
<evidence type="ECO:0000313" key="3">
    <source>
        <dbReference type="Proteomes" id="UP000509241"/>
    </source>
</evidence>
<feature type="transmembrane region" description="Helical" evidence="1">
    <location>
        <begin position="143"/>
        <end position="165"/>
    </location>
</feature>
<keyword evidence="1" id="KW-0472">Membrane</keyword>
<feature type="transmembrane region" description="Helical" evidence="1">
    <location>
        <begin position="76"/>
        <end position="97"/>
    </location>
</feature>
<reference evidence="2 3" key="1">
    <citation type="submission" date="2020-07" db="EMBL/GenBank/DDBJ databases">
        <authorList>
            <person name="Cui H."/>
        </authorList>
    </citation>
    <scope>NUCLEOTIDE SEQUENCE [LARGE SCALE GENOMIC DNA]</scope>
    <source>
        <strain evidence="2 3">YPL8</strain>
    </source>
</reference>
<keyword evidence="1" id="KW-1133">Transmembrane helix</keyword>
<protein>
    <submittedName>
        <fullName evidence="2">Uncharacterized protein</fullName>
    </submittedName>
</protein>
<organism evidence="2 3">
    <name type="scientific">Natrinema halophilum</name>
    <dbReference type="NCBI Taxonomy" id="1699371"/>
    <lineage>
        <taxon>Archaea</taxon>
        <taxon>Methanobacteriati</taxon>
        <taxon>Methanobacteriota</taxon>
        <taxon>Stenosarchaea group</taxon>
        <taxon>Halobacteria</taxon>
        <taxon>Halobacteriales</taxon>
        <taxon>Natrialbaceae</taxon>
        <taxon>Natrinema</taxon>
    </lineage>
</organism>
<feature type="transmembrane region" description="Helical" evidence="1">
    <location>
        <begin position="33"/>
        <end position="55"/>
    </location>
</feature>